<name>A0ABS1LPJ5_9MICO</name>
<evidence type="ECO:0000256" key="1">
    <source>
        <dbReference type="SAM" id="MobiDB-lite"/>
    </source>
</evidence>
<gene>
    <name evidence="2" type="ORF">HGK34_17970</name>
</gene>
<organism evidence="2 3">
    <name type="scientific">Myceligenerans indicum</name>
    <dbReference type="NCBI Taxonomy" id="2593663"/>
    <lineage>
        <taxon>Bacteria</taxon>
        <taxon>Bacillati</taxon>
        <taxon>Actinomycetota</taxon>
        <taxon>Actinomycetes</taxon>
        <taxon>Micrococcales</taxon>
        <taxon>Promicromonosporaceae</taxon>
        <taxon>Myceligenerans</taxon>
    </lineage>
</organism>
<accession>A0ABS1LPJ5</accession>
<keyword evidence="3" id="KW-1185">Reference proteome</keyword>
<proteinExistence type="predicted"/>
<reference evidence="2 3" key="1">
    <citation type="journal article" date="2021" name="Arch. Microbiol.">
        <title>Myceligenerans indicum sp. nov., an actinobacterium isolated from mangrove sediment of Sundarbans, India.</title>
        <authorList>
            <person name="Asha K."/>
            <person name="Bhadury P."/>
        </authorList>
    </citation>
    <scope>NUCLEOTIDE SEQUENCE [LARGE SCALE GENOMIC DNA]</scope>
    <source>
        <strain evidence="2 3">I2</strain>
    </source>
</reference>
<evidence type="ECO:0000313" key="3">
    <source>
        <dbReference type="Proteomes" id="UP000675409"/>
    </source>
</evidence>
<sequence length="263" mass="28534">MDDVRPRRVRTPRETSMADDRSTVDSDVDADLDERSDALARVIDQALEDLEEELSTRYTMISDALGYLDNDLAEEDHLQAEQQIDTVHQALTGVDTYLIRLRVLKDIDSTASSGPAVDIATTNLYDVLRTPPTIPEPTADLPDGSDLDEDEWGDAIAEAAGAMADVVRTAGDAVENAWSDAVHAAESGSLADILRHIMLLHAHAGHLQAAFDEWFRLLGTLSNSAPGRLTGAAAAAVSTFQEWSESQEVRNQPSASRPPTSTR</sequence>
<comment type="caution">
    <text evidence="2">The sequence shown here is derived from an EMBL/GenBank/DDBJ whole genome shotgun (WGS) entry which is preliminary data.</text>
</comment>
<protein>
    <submittedName>
        <fullName evidence="2">Uncharacterized protein</fullName>
    </submittedName>
</protein>
<feature type="compositionally biased region" description="Basic and acidic residues" evidence="1">
    <location>
        <begin position="1"/>
        <end position="24"/>
    </location>
</feature>
<feature type="region of interest" description="Disordered" evidence="1">
    <location>
        <begin position="1"/>
        <end position="30"/>
    </location>
</feature>
<feature type="region of interest" description="Disordered" evidence="1">
    <location>
        <begin position="241"/>
        <end position="263"/>
    </location>
</feature>
<dbReference type="EMBL" id="JABBYC010000045">
    <property type="protein sequence ID" value="MBL0888149.1"/>
    <property type="molecule type" value="Genomic_DNA"/>
</dbReference>
<dbReference type="Proteomes" id="UP000675409">
    <property type="component" value="Unassembled WGS sequence"/>
</dbReference>
<evidence type="ECO:0000313" key="2">
    <source>
        <dbReference type="EMBL" id="MBL0888149.1"/>
    </source>
</evidence>